<dbReference type="RefSeq" id="WP_067659705.1">
    <property type="nucleotide sequence ID" value="NZ_FQXG01000006.1"/>
</dbReference>
<dbReference type="Gene3D" id="3.30.920.10">
    <property type="entry name" value="Frataxin/CyaY"/>
    <property type="match status" value="1"/>
</dbReference>
<dbReference type="GO" id="GO:0008199">
    <property type="term" value="F:ferric iron binding"/>
    <property type="evidence" value="ECO:0007669"/>
    <property type="project" value="InterPro"/>
</dbReference>
<dbReference type="GO" id="GO:0016226">
    <property type="term" value="P:iron-sulfur cluster assembly"/>
    <property type="evidence" value="ECO:0007669"/>
    <property type="project" value="UniProtKB-UniRule"/>
</dbReference>
<evidence type="ECO:0000256" key="1">
    <source>
        <dbReference type="ARBA" id="ARBA00008183"/>
    </source>
</evidence>
<dbReference type="PROSITE" id="PS01344">
    <property type="entry name" value="FRATAXIN_1"/>
    <property type="match status" value="1"/>
</dbReference>
<evidence type="ECO:0000256" key="4">
    <source>
        <dbReference type="HAMAP-Rule" id="MF_00142"/>
    </source>
</evidence>
<dbReference type="PROSITE" id="PS50810">
    <property type="entry name" value="FRATAXIN_2"/>
    <property type="match status" value="1"/>
</dbReference>
<name>A0A1M5XQZ9_9GAMM</name>
<keyword evidence="3 4" id="KW-0408">Iron</keyword>
<gene>
    <name evidence="4" type="primary">cyaY</name>
    <name evidence="5" type="ORF">SAMN02745129_3622</name>
</gene>
<protein>
    <recommendedName>
        <fullName evidence="4">Iron-sulfur cluster assembly protein CyaY</fullName>
    </recommendedName>
</protein>
<dbReference type="GO" id="GO:0005829">
    <property type="term" value="C:cytosol"/>
    <property type="evidence" value="ECO:0007669"/>
    <property type="project" value="TreeGrafter"/>
</dbReference>
<keyword evidence="2 4" id="KW-0479">Metal-binding</keyword>
<dbReference type="AlphaFoldDB" id="A0A1M5XQZ9"/>
<dbReference type="InterPro" id="IPR020895">
    <property type="entry name" value="Frataxin_CS"/>
</dbReference>
<dbReference type="InterPro" id="IPR047584">
    <property type="entry name" value="CyaY"/>
</dbReference>
<proteinExistence type="inferred from homology"/>
<evidence type="ECO:0000313" key="5">
    <source>
        <dbReference type="EMBL" id="SHI02220.1"/>
    </source>
</evidence>
<dbReference type="STRING" id="299255.SAMN02745129_3622"/>
<dbReference type="SMART" id="SM01219">
    <property type="entry name" value="Frataxin_Cyay"/>
    <property type="match status" value="1"/>
</dbReference>
<dbReference type="EMBL" id="FQXG01000006">
    <property type="protein sequence ID" value="SHI02220.1"/>
    <property type="molecule type" value="Genomic_DNA"/>
</dbReference>
<dbReference type="InterPro" id="IPR002908">
    <property type="entry name" value="Frataxin/CyaY"/>
</dbReference>
<reference evidence="5 6" key="1">
    <citation type="submission" date="2016-11" db="EMBL/GenBank/DDBJ databases">
        <authorList>
            <person name="Jaros S."/>
            <person name="Januszkiewicz K."/>
            <person name="Wedrychowicz H."/>
        </authorList>
    </citation>
    <scope>NUCLEOTIDE SEQUENCE [LARGE SCALE GENOMIC DNA]</scope>
    <source>
        <strain evidence="5 6">DSM 16917</strain>
    </source>
</reference>
<dbReference type="GO" id="GO:0008198">
    <property type="term" value="F:ferrous iron binding"/>
    <property type="evidence" value="ECO:0007669"/>
    <property type="project" value="TreeGrafter"/>
</dbReference>
<dbReference type="Proteomes" id="UP000184268">
    <property type="component" value="Unassembled WGS sequence"/>
</dbReference>
<dbReference type="OrthoDB" id="285675at2"/>
<comment type="function">
    <text evidence="4">Involved in iron-sulfur (Fe-S) cluster assembly. May act as a regulator of Fe-S biogenesis.</text>
</comment>
<organism evidence="5 6">
    <name type="scientific">Ferrimonas marina</name>
    <dbReference type="NCBI Taxonomy" id="299255"/>
    <lineage>
        <taxon>Bacteria</taxon>
        <taxon>Pseudomonadati</taxon>
        <taxon>Pseudomonadota</taxon>
        <taxon>Gammaproteobacteria</taxon>
        <taxon>Alteromonadales</taxon>
        <taxon>Ferrimonadaceae</taxon>
        <taxon>Ferrimonas</taxon>
    </lineage>
</organism>
<evidence type="ECO:0000256" key="3">
    <source>
        <dbReference type="ARBA" id="ARBA00023004"/>
    </source>
</evidence>
<evidence type="ECO:0000256" key="2">
    <source>
        <dbReference type="ARBA" id="ARBA00022723"/>
    </source>
</evidence>
<keyword evidence="6" id="KW-1185">Reference proteome</keyword>
<dbReference type="SUPFAM" id="SSF55387">
    <property type="entry name" value="Frataxin/Nqo15-like"/>
    <property type="match status" value="1"/>
</dbReference>
<dbReference type="CDD" id="cd00503">
    <property type="entry name" value="Frataxin"/>
    <property type="match status" value="1"/>
</dbReference>
<dbReference type="HAMAP" id="MF_00142">
    <property type="entry name" value="CyaY"/>
    <property type="match status" value="1"/>
</dbReference>
<dbReference type="PANTHER" id="PTHR16821">
    <property type="entry name" value="FRATAXIN"/>
    <property type="match status" value="1"/>
</dbReference>
<dbReference type="PANTHER" id="PTHR16821:SF2">
    <property type="entry name" value="FRATAXIN, MITOCHONDRIAL"/>
    <property type="match status" value="1"/>
</dbReference>
<comment type="similarity">
    <text evidence="1 4">Belongs to the frataxin family.</text>
</comment>
<dbReference type="Pfam" id="PF01491">
    <property type="entry name" value="Frataxin_Cyay"/>
    <property type="match status" value="1"/>
</dbReference>
<accession>A0A1M5XQZ9</accession>
<dbReference type="NCBIfam" id="TIGR03421">
    <property type="entry name" value="FeS_CyaY"/>
    <property type="match status" value="1"/>
</dbReference>
<evidence type="ECO:0000313" key="6">
    <source>
        <dbReference type="Proteomes" id="UP000184268"/>
    </source>
</evidence>
<sequence>MTIDSSQFHQLADDLMTRITDAIDEAELDLDYDQAGSVLELECCDGSKIVINKQEPLRQIWLATKFGGHHYDYRDGVWIDDRSGDEFIAFLSAAITRQGGETLSL</sequence>
<dbReference type="InterPro" id="IPR036524">
    <property type="entry name" value="Frataxin/CyaY_sf"/>
</dbReference>